<feature type="transmembrane region" description="Helical" evidence="2">
    <location>
        <begin position="41"/>
        <end position="61"/>
    </location>
</feature>
<feature type="domain" description="NACHT" evidence="3">
    <location>
        <begin position="157"/>
        <end position="245"/>
    </location>
</feature>
<keyword evidence="2" id="KW-1133">Transmembrane helix</keyword>
<proteinExistence type="predicted"/>
<dbReference type="InterPro" id="IPR027417">
    <property type="entry name" value="P-loop_NTPase"/>
</dbReference>
<reference evidence="4 5" key="1">
    <citation type="journal article" date="2023" name="Microb. Genom.">
        <title>Mesoterricola silvestris gen. nov., sp. nov., Mesoterricola sediminis sp. nov., Geothrix oryzae sp. nov., Geothrix edaphica sp. nov., Geothrix rubra sp. nov., and Geothrix limicola sp. nov., six novel members of Acidobacteriota isolated from soils.</title>
        <authorList>
            <person name="Weisberg A.J."/>
            <person name="Pearce E."/>
            <person name="Kramer C.G."/>
            <person name="Chang J.H."/>
            <person name="Clarke C.R."/>
        </authorList>
    </citation>
    <scope>NUCLEOTIDE SEQUENCE [LARGE SCALE GENOMIC DNA]</scope>
    <source>
        <strain evidence="4 5">NRRL_B-2795</strain>
    </source>
</reference>
<evidence type="ECO:0000313" key="4">
    <source>
        <dbReference type="EMBL" id="MDX2913529.1"/>
    </source>
</evidence>
<protein>
    <submittedName>
        <fullName evidence="4">NACHT domain-containing protein</fullName>
    </submittedName>
</protein>
<organism evidence="4 5">
    <name type="scientific">Streptomyces griseiscabiei</name>
    <dbReference type="NCBI Taxonomy" id="2993540"/>
    <lineage>
        <taxon>Bacteria</taxon>
        <taxon>Bacillati</taxon>
        <taxon>Actinomycetota</taxon>
        <taxon>Actinomycetes</taxon>
        <taxon>Kitasatosporales</taxon>
        <taxon>Streptomycetaceae</taxon>
        <taxon>Streptomyces</taxon>
    </lineage>
</organism>
<dbReference type="Pfam" id="PF05729">
    <property type="entry name" value="NACHT"/>
    <property type="match status" value="1"/>
</dbReference>
<keyword evidence="1" id="KW-0853">WD repeat</keyword>
<dbReference type="Proteomes" id="UP001271723">
    <property type="component" value="Unassembled WGS sequence"/>
</dbReference>
<feature type="transmembrane region" description="Helical" evidence="2">
    <location>
        <begin position="439"/>
        <end position="463"/>
    </location>
</feature>
<keyword evidence="2" id="KW-0472">Membrane</keyword>
<dbReference type="PROSITE" id="PS50294">
    <property type="entry name" value="WD_REPEATS_REGION"/>
    <property type="match status" value="1"/>
</dbReference>
<dbReference type="PANTHER" id="PTHR19879">
    <property type="entry name" value="TRANSCRIPTION INITIATION FACTOR TFIID"/>
    <property type="match status" value="1"/>
</dbReference>
<sequence length="1104" mass="119816">MLLGPQRRARRRLGRDLTLVGLGLVSVCLAVWMQFGDHKAADVATIASLAVGVAALALALVDFFRQEPVPPDPAGYADDLAHILRAQWLEEAGARRLRDPQVLPLAWATTTRPVAGELRDPVTGGRVLRVHLDGRLDGRFDRVISQLAQGFDQLPQNRLVVIGEPGSGKTVLAMLLTLGLLGARQPGGPVPVLLPVSTWDPVREPLDDWLVRTLAVPYYSGREEIPRALLAHGLLLPVLDGLDEIPESARRAAIRGINQAIGGERPVVVTCRAVEYEELIHGGAPTLRQAPVVEVAPVPPRDVIAYLRAVDWPEHVATGWGRVFDRLRTEPDGPLTEALSTPLMVTTARLVYQRGCGDPAELLDRERFDCRYAVEDHLTHRVLDAVYGPDPGLPDGAETRGLWDPVRARRWLTFLARHLHDHRERDLEWWAMSGRVLPLWVGPAVSFGLGLVLAVGAILWTAVTRGFAAGVSGEAVLVPMCIGAVFALISSLIWYAAGNRPPGRLSFSLRGSAGRLWRGFRLGVLVGAVAVVPVVGGMCVFQVLAFTPGPGSLPAAGIVSESLTMCVTLSLVVGVALATHHWLNAPPSRATQATPFNSYVQDRRSAVAGAAVAGLVVGGAGLFGLHVGQLVGDLVFRTLTEWPGSPGTGDVSDSAEVSWRRINEALGPDSHGWGLPFVLPGVAFALFVLLSRAWFRFLLVRLWLAVTGRMPWRFFAFLGEARRREIVRQANSAFQFRHIRLQEGLAGEPVYVRGPDSGARGTVPRRLLLGVGAAVVVGGTVAFVGRHAAEGEVVYWDRNEAWMTAVAFHPRTGELVWGASDGRVWRGGRREEERMVLPAAPYYDTLRGVDQLMFDARGDRLVVARDGLLAVGMTGRSHWSFRQGPAALEGRLSLSEDGRILAGGSEGRLALWDLDGAGWPTRIEVNAREQREIVTWDMCGDALVALKSTGRLVRIRVPDMTEEPVSTPVVDVIAGYVNSFHLMVSRRGDHLFLEGDGIVGRLWRMNDRTGRWEKSGPELSDVSVVFHPSKPLAAVSRTDAMDGDERTLDGTIELWSTDGTPARRKALRGHLGQVHAMSFSADGTGLASAGADGTVRRWDVSHLP</sequence>
<feature type="transmembrane region" description="Helical" evidence="2">
    <location>
        <begin position="475"/>
        <end position="498"/>
    </location>
</feature>
<keyword evidence="2" id="KW-0812">Transmembrane</keyword>
<feature type="transmembrane region" description="Helical" evidence="2">
    <location>
        <begin position="767"/>
        <end position="785"/>
    </location>
</feature>
<dbReference type="PROSITE" id="PS50082">
    <property type="entry name" value="WD_REPEATS_2"/>
    <property type="match status" value="1"/>
</dbReference>
<dbReference type="RefSeq" id="WP_267299863.1">
    <property type="nucleotide sequence ID" value="NZ_JAGJBZ010000003.1"/>
</dbReference>
<feature type="transmembrane region" description="Helical" evidence="2">
    <location>
        <begin position="673"/>
        <end position="695"/>
    </location>
</feature>
<dbReference type="InterPro" id="IPR007111">
    <property type="entry name" value="NACHT_NTPase"/>
</dbReference>
<dbReference type="EMBL" id="JARAVY010000015">
    <property type="protein sequence ID" value="MDX2913529.1"/>
    <property type="molecule type" value="Genomic_DNA"/>
</dbReference>
<feature type="transmembrane region" description="Helical" evidence="2">
    <location>
        <begin position="606"/>
        <end position="627"/>
    </location>
</feature>
<feature type="transmembrane region" description="Helical" evidence="2">
    <location>
        <begin position="519"/>
        <end position="546"/>
    </location>
</feature>
<feature type="transmembrane region" description="Helical" evidence="2">
    <location>
        <begin position="17"/>
        <end position="35"/>
    </location>
</feature>
<dbReference type="SMART" id="SM00320">
    <property type="entry name" value="WD40"/>
    <property type="match status" value="3"/>
</dbReference>
<evidence type="ECO:0000256" key="1">
    <source>
        <dbReference type="PROSITE-ProRule" id="PRU00221"/>
    </source>
</evidence>
<dbReference type="Gene3D" id="2.130.10.10">
    <property type="entry name" value="YVTN repeat-like/Quinoprotein amine dehydrogenase"/>
    <property type="match status" value="2"/>
</dbReference>
<feature type="repeat" description="WD" evidence="1">
    <location>
        <begin position="1067"/>
        <end position="1104"/>
    </location>
</feature>
<evidence type="ECO:0000313" key="5">
    <source>
        <dbReference type="Proteomes" id="UP001271723"/>
    </source>
</evidence>
<dbReference type="SUPFAM" id="SSF52540">
    <property type="entry name" value="P-loop containing nucleoside triphosphate hydrolases"/>
    <property type="match status" value="1"/>
</dbReference>
<dbReference type="PANTHER" id="PTHR19879:SF9">
    <property type="entry name" value="TRANSCRIPTION INITIATION FACTOR TFIID SUBUNIT 5"/>
    <property type="match status" value="1"/>
</dbReference>
<dbReference type="InterPro" id="IPR001680">
    <property type="entry name" value="WD40_rpt"/>
</dbReference>
<evidence type="ECO:0000259" key="3">
    <source>
        <dbReference type="PROSITE" id="PS50837"/>
    </source>
</evidence>
<dbReference type="SUPFAM" id="SSF50998">
    <property type="entry name" value="Quinoprotein alcohol dehydrogenase-like"/>
    <property type="match status" value="1"/>
</dbReference>
<evidence type="ECO:0000256" key="2">
    <source>
        <dbReference type="SAM" id="Phobius"/>
    </source>
</evidence>
<dbReference type="Gene3D" id="3.40.50.300">
    <property type="entry name" value="P-loop containing nucleotide triphosphate hydrolases"/>
    <property type="match status" value="1"/>
</dbReference>
<keyword evidence="5" id="KW-1185">Reference proteome</keyword>
<accession>A0ABU4LCQ0</accession>
<name>A0ABU4LCQ0_9ACTN</name>
<gene>
    <name evidence="4" type="ORF">PV517_33295</name>
</gene>
<feature type="transmembrane region" description="Helical" evidence="2">
    <location>
        <begin position="558"/>
        <end position="579"/>
    </location>
</feature>
<comment type="caution">
    <text evidence="4">The sequence shown here is derived from an EMBL/GenBank/DDBJ whole genome shotgun (WGS) entry which is preliminary data.</text>
</comment>
<dbReference type="Pfam" id="PF00400">
    <property type="entry name" value="WD40"/>
    <property type="match status" value="1"/>
</dbReference>
<dbReference type="InterPro" id="IPR015943">
    <property type="entry name" value="WD40/YVTN_repeat-like_dom_sf"/>
</dbReference>
<dbReference type="PROSITE" id="PS50837">
    <property type="entry name" value="NACHT"/>
    <property type="match status" value="1"/>
</dbReference>
<dbReference type="InterPro" id="IPR011047">
    <property type="entry name" value="Quinoprotein_ADH-like_sf"/>
</dbReference>